<dbReference type="Proteomes" id="UP001348817">
    <property type="component" value="Chromosome"/>
</dbReference>
<gene>
    <name evidence="1" type="ORF">FUAX_05160</name>
</gene>
<reference evidence="1 2" key="1">
    <citation type="submission" date="2021-12" db="EMBL/GenBank/DDBJ databases">
        <title>Genome sequencing of bacteria with rrn-lacking chromosome and rrn-plasmid.</title>
        <authorList>
            <person name="Anda M."/>
            <person name="Iwasaki W."/>
        </authorList>
    </citation>
    <scope>NUCLEOTIDE SEQUENCE [LARGE SCALE GENOMIC DNA]</scope>
    <source>
        <strain evidence="1 2">DSM 100852</strain>
    </source>
</reference>
<sequence>MGRLENEEWYITSSKKLIDKYGDVPPPWIYEPEASPYSIGWRMGGGEGHISILGEWLDQKKPSFDERVEYLKKYDPPGRWYFWAIRFLWEVNLYETDDEQFLPYLKKLNKLGFGKTKEEIEIDSDREDLI</sequence>
<keyword evidence="2" id="KW-1185">Reference proteome</keyword>
<dbReference type="RefSeq" id="WP_338393363.1">
    <property type="nucleotide sequence ID" value="NZ_AP025314.1"/>
</dbReference>
<evidence type="ECO:0000313" key="2">
    <source>
        <dbReference type="Proteomes" id="UP001348817"/>
    </source>
</evidence>
<protein>
    <submittedName>
        <fullName evidence="1">Uncharacterized protein</fullName>
    </submittedName>
</protein>
<proteinExistence type="predicted"/>
<organism evidence="1 2">
    <name type="scientific">Fulvitalea axinellae</name>
    <dbReference type="NCBI Taxonomy" id="1182444"/>
    <lineage>
        <taxon>Bacteria</taxon>
        <taxon>Pseudomonadati</taxon>
        <taxon>Bacteroidota</taxon>
        <taxon>Cytophagia</taxon>
        <taxon>Cytophagales</taxon>
        <taxon>Persicobacteraceae</taxon>
        <taxon>Fulvitalea</taxon>
    </lineage>
</organism>
<dbReference type="KEGG" id="fax:FUAX_05160"/>
<accession>A0AAU9C7W7</accession>
<dbReference type="EMBL" id="AP025314">
    <property type="protein sequence ID" value="BDD08084.1"/>
    <property type="molecule type" value="Genomic_DNA"/>
</dbReference>
<evidence type="ECO:0000313" key="1">
    <source>
        <dbReference type="EMBL" id="BDD08084.1"/>
    </source>
</evidence>
<name>A0AAU9C7W7_9BACT</name>
<dbReference type="AlphaFoldDB" id="A0AAU9C7W7"/>